<dbReference type="KEGG" id="loa:LOAG_08960"/>
<dbReference type="EMBL" id="JH712596">
    <property type="protein sequence ID" value="EFO19531.1"/>
    <property type="molecule type" value="Genomic_DNA"/>
</dbReference>
<keyword evidence="1" id="KW-0472">Membrane</keyword>
<protein>
    <submittedName>
        <fullName evidence="2">Uncharacterized protein</fullName>
    </submittedName>
</protein>
<organism evidence="2">
    <name type="scientific">Loa loa</name>
    <name type="common">Eye worm</name>
    <name type="synonym">Filaria loa</name>
    <dbReference type="NCBI Taxonomy" id="7209"/>
    <lineage>
        <taxon>Eukaryota</taxon>
        <taxon>Metazoa</taxon>
        <taxon>Ecdysozoa</taxon>
        <taxon>Nematoda</taxon>
        <taxon>Chromadorea</taxon>
        <taxon>Rhabditida</taxon>
        <taxon>Spirurina</taxon>
        <taxon>Spiruromorpha</taxon>
        <taxon>Filarioidea</taxon>
        <taxon>Onchocercidae</taxon>
        <taxon>Loa</taxon>
    </lineage>
</organism>
<dbReference type="RefSeq" id="XP_003144538.1">
    <property type="nucleotide sequence ID" value="XM_003144490.1"/>
</dbReference>
<evidence type="ECO:0000313" key="2">
    <source>
        <dbReference type="EMBL" id="EFO19531.1"/>
    </source>
</evidence>
<name>A0A1S0TSZ8_LOALO</name>
<keyword evidence="1" id="KW-1133">Transmembrane helix</keyword>
<feature type="transmembrane region" description="Helical" evidence="1">
    <location>
        <begin position="12"/>
        <end position="31"/>
    </location>
</feature>
<reference evidence="2" key="1">
    <citation type="submission" date="2012-04" db="EMBL/GenBank/DDBJ databases">
        <title>The Genome Sequence of Loa loa.</title>
        <authorList>
            <consortium name="The Broad Institute Genome Sequencing Platform"/>
            <consortium name="Broad Institute Genome Sequencing Center for Infectious Disease"/>
            <person name="Nutman T.B."/>
            <person name="Fink D.L."/>
            <person name="Russ C."/>
            <person name="Young S."/>
            <person name="Zeng Q."/>
            <person name="Gargeya S."/>
            <person name="Alvarado L."/>
            <person name="Berlin A."/>
            <person name="Chapman S.B."/>
            <person name="Chen Z."/>
            <person name="Freedman E."/>
            <person name="Gellesch M."/>
            <person name="Goldberg J."/>
            <person name="Griggs A."/>
            <person name="Gujja S."/>
            <person name="Heilman E.R."/>
            <person name="Heiman D."/>
            <person name="Howarth C."/>
            <person name="Mehta T."/>
            <person name="Neiman D."/>
            <person name="Pearson M."/>
            <person name="Roberts A."/>
            <person name="Saif S."/>
            <person name="Shea T."/>
            <person name="Shenoy N."/>
            <person name="Sisk P."/>
            <person name="Stolte C."/>
            <person name="Sykes S."/>
            <person name="White J."/>
            <person name="Yandava C."/>
            <person name="Haas B."/>
            <person name="Henn M.R."/>
            <person name="Nusbaum C."/>
            <person name="Birren B."/>
        </authorList>
    </citation>
    <scope>NUCLEOTIDE SEQUENCE [LARGE SCALE GENOMIC DNA]</scope>
</reference>
<sequence>MDMQYLRCWMTSVLIGLIIILVDLLVYKIGYCTTVNQTFVRYVKEFCITVTLTVRTVMVITKIATNEQNTWPRYTARFLRRALNYERSPRFNSNGLMKTSRHPTHDTYNLNGTVTT</sequence>
<dbReference type="CTD" id="9946392"/>
<gene>
    <name evidence="2" type="ORF">LOAG_08960</name>
</gene>
<dbReference type="AlphaFoldDB" id="A0A1S0TSZ8"/>
<evidence type="ECO:0000256" key="1">
    <source>
        <dbReference type="SAM" id="Phobius"/>
    </source>
</evidence>
<proteinExistence type="predicted"/>
<accession>A0A1S0TSZ8</accession>
<dbReference type="GeneID" id="9946392"/>
<keyword evidence="1" id="KW-0812">Transmembrane</keyword>
<dbReference type="InParanoid" id="A0A1S0TSZ8"/>